<dbReference type="Proteomes" id="UP001575181">
    <property type="component" value="Unassembled WGS sequence"/>
</dbReference>
<evidence type="ECO:0000256" key="1">
    <source>
        <dbReference type="SAM" id="Phobius"/>
    </source>
</evidence>
<dbReference type="EMBL" id="JBGUAW010000004">
    <property type="protein sequence ID" value="MFA9460528.1"/>
    <property type="molecule type" value="Genomic_DNA"/>
</dbReference>
<reference evidence="2 3" key="1">
    <citation type="submission" date="2024-08" db="EMBL/GenBank/DDBJ databases">
        <title>Whole-genome sequencing of halo(alkali)philic microorganisms from hypersaline lakes.</title>
        <authorList>
            <person name="Sorokin D.Y."/>
            <person name="Merkel A.Y."/>
            <person name="Messina E."/>
            <person name="Yakimov M."/>
        </authorList>
    </citation>
    <scope>NUCLEOTIDE SEQUENCE [LARGE SCALE GENOMIC DNA]</scope>
    <source>
        <strain evidence="2 3">Cl-TMA</strain>
    </source>
</reference>
<name>A0ABV4TT73_9GAMM</name>
<keyword evidence="1" id="KW-0472">Membrane</keyword>
<evidence type="ECO:0000313" key="3">
    <source>
        <dbReference type="Proteomes" id="UP001575181"/>
    </source>
</evidence>
<protein>
    <submittedName>
        <fullName evidence="2">Uncharacterized protein</fullName>
    </submittedName>
</protein>
<gene>
    <name evidence="2" type="ORF">ACERLL_06765</name>
</gene>
<proteinExistence type="predicted"/>
<comment type="caution">
    <text evidence="2">The sequence shown here is derived from an EMBL/GenBank/DDBJ whole genome shotgun (WGS) entry which is preliminary data.</text>
</comment>
<keyword evidence="1" id="KW-1133">Transmembrane helix</keyword>
<keyword evidence="1" id="KW-0812">Transmembrane</keyword>
<keyword evidence="3" id="KW-1185">Reference proteome</keyword>
<evidence type="ECO:0000313" key="2">
    <source>
        <dbReference type="EMBL" id="MFA9460528.1"/>
    </source>
</evidence>
<dbReference type="RefSeq" id="WP_373655312.1">
    <property type="nucleotide sequence ID" value="NZ_JBGUAW010000004.1"/>
</dbReference>
<accession>A0ABV4TT73</accession>
<feature type="transmembrane region" description="Helical" evidence="1">
    <location>
        <begin position="25"/>
        <end position="45"/>
    </location>
</feature>
<sequence>MDWMQAAGQTQDWLHTIVGPHNRAITWWQMINRAVIIFLFTVLLVRLGGKRFGRTPAPTT</sequence>
<organism evidence="2 3">
    <name type="scientific">Thiohalorhabdus methylotrophus</name>
    <dbReference type="NCBI Taxonomy" id="3242694"/>
    <lineage>
        <taxon>Bacteria</taxon>
        <taxon>Pseudomonadati</taxon>
        <taxon>Pseudomonadota</taxon>
        <taxon>Gammaproteobacteria</taxon>
        <taxon>Thiohalorhabdales</taxon>
        <taxon>Thiohalorhabdaceae</taxon>
        <taxon>Thiohalorhabdus</taxon>
    </lineage>
</organism>